<dbReference type="CDD" id="cd19367">
    <property type="entry name" value="TenA_C_ScTHI20-like"/>
    <property type="match status" value="1"/>
</dbReference>
<protein>
    <recommendedName>
        <fullName evidence="1">Aminopyrimidine aminohydrolase</fullName>
        <ecNumber evidence="1">3.5.99.2</ecNumber>
    </recommendedName>
</protein>
<dbReference type="InterPro" id="IPR027574">
    <property type="entry name" value="Thiaminase_II"/>
</dbReference>
<keyword evidence="1" id="KW-0784">Thiamine biosynthesis</keyword>
<keyword evidence="1" id="KW-0378">Hydrolase</keyword>
<sequence length="226" mass="26114">MRNKAKMSFFENLKNAAHKEWVAYTQHEFLRQLAMGTLSKESFQHYLKQDYLFLLQFTRAWGLAVYKSQNFADMRYAQAGVNAMLDTEIALHIDYCREWGISEEALLEEPEASACVAYTRYVLDCGLSNDLLSLHVALMPCLVGYAESVDWLLAQPFTVLEGNPYRPWIDMYASAEYREVVGYAKEHLEKLATGMTKEQGQQLNKIFSTATRMEVAFWDMGLNQLW</sequence>
<dbReference type="PANTHER" id="PTHR43198">
    <property type="entry name" value="BIFUNCTIONAL TH2 PROTEIN"/>
    <property type="match status" value="1"/>
</dbReference>
<name>V8G891_9BURK</name>
<comment type="pathway">
    <text evidence="1">Cofactor biosynthesis; thiamine diphosphate biosynthesis.</text>
</comment>
<feature type="domain" description="Thiaminase-2/PQQC" evidence="2">
    <location>
        <begin position="19"/>
        <end position="223"/>
    </location>
</feature>
<dbReference type="GO" id="GO:0009229">
    <property type="term" value="P:thiamine diphosphate biosynthetic process"/>
    <property type="evidence" value="ECO:0007669"/>
    <property type="project" value="UniProtKB-UniPathway"/>
</dbReference>
<gene>
    <name evidence="3" type="ORF">V757_02400</name>
</gene>
<dbReference type="GO" id="GO:0050334">
    <property type="term" value="F:thiaminase activity"/>
    <property type="evidence" value="ECO:0007669"/>
    <property type="project" value="UniProtKB-EC"/>
</dbReference>
<comment type="similarity">
    <text evidence="1">Belongs to the TenA family.</text>
</comment>
<dbReference type="GO" id="GO:0009228">
    <property type="term" value="P:thiamine biosynthetic process"/>
    <property type="evidence" value="ECO:0007669"/>
    <property type="project" value="UniProtKB-KW"/>
</dbReference>
<dbReference type="InterPro" id="IPR004305">
    <property type="entry name" value="Thiaminase-2/PQQC"/>
</dbReference>
<keyword evidence="4" id="KW-1185">Reference proteome</keyword>
<dbReference type="AlphaFoldDB" id="V8G891"/>
<dbReference type="UniPathway" id="UPA00060"/>
<dbReference type="Gene3D" id="1.20.910.10">
    <property type="entry name" value="Heme oxygenase-like"/>
    <property type="match status" value="1"/>
</dbReference>
<accession>V8G891</accession>
<evidence type="ECO:0000313" key="3">
    <source>
        <dbReference type="EMBL" id="ETD72749.1"/>
    </source>
</evidence>
<dbReference type="Proteomes" id="UP000018766">
    <property type="component" value="Unassembled WGS sequence"/>
</dbReference>
<dbReference type="EC" id="3.5.99.2" evidence="1"/>
<comment type="function">
    <text evidence="1">Catalyzes an amino-pyrimidine hydrolysis reaction at the C5' of the pyrimidine moiety of thiamine compounds, a reaction that is part of a thiamine salvage pathway.</text>
</comment>
<dbReference type="PATRIC" id="fig|1414851.3.peg.493"/>
<comment type="catalytic activity">
    <reaction evidence="1">
        <text>4-amino-5-aminomethyl-2-methylpyrimidine + H2O = 4-amino-5-hydroxymethyl-2-methylpyrimidine + NH4(+)</text>
        <dbReference type="Rhea" id="RHEA:31799"/>
        <dbReference type="ChEBI" id="CHEBI:15377"/>
        <dbReference type="ChEBI" id="CHEBI:16892"/>
        <dbReference type="ChEBI" id="CHEBI:28938"/>
        <dbReference type="ChEBI" id="CHEBI:63416"/>
        <dbReference type="EC" id="3.5.99.2"/>
    </reaction>
</comment>
<dbReference type="EMBL" id="AYSV01000021">
    <property type="protein sequence ID" value="ETD72749.1"/>
    <property type="molecule type" value="Genomic_DNA"/>
</dbReference>
<dbReference type="PANTHER" id="PTHR43198:SF2">
    <property type="entry name" value="SI:CH1073-67J19.1-RELATED"/>
    <property type="match status" value="1"/>
</dbReference>
<evidence type="ECO:0000313" key="4">
    <source>
        <dbReference type="Proteomes" id="UP000018766"/>
    </source>
</evidence>
<dbReference type="Pfam" id="PF03070">
    <property type="entry name" value="TENA_THI-4"/>
    <property type="match status" value="1"/>
</dbReference>
<comment type="caution">
    <text evidence="3">The sequence shown here is derived from an EMBL/GenBank/DDBJ whole genome shotgun (WGS) entry which is preliminary data.</text>
</comment>
<evidence type="ECO:0000256" key="1">
    <source>
        <dbReference type="RuleBase" id="RU363093"/>
    </source>
</evidence>
<comment type="catalytic activity">
    <reaction evidence="1">
        <text>thiamine + H2O = 5-(2-hydroxyethyl)-4-methylthiazole + 4-amino-5-hydroxymethyl-2-methylpyrimidine + H(+)</text>
        <dbReference type="Rhea" id="RHEA:17509"/>
        <dbReference type="ChEBI" id="CHEBI:15377"/>
        <dbReference type="ChEBI" id="CHEBI:15378"/>
        <dbReference type="ChEBI" id="CHEBI:16892"/>
        <dbReference type="ChEBI" id="CHEBI:17957"/>
        <dbReference type="ChEBI" id="CHEBI:18385"/>
        <dbReference type="EC" id="3.5.99.2"/>
    </reaction>
</comment>
<dbReference type="NCBIfam" id="TIGR04306">
    <property type="entry name" value="salvage_TenA"/>
    <property type="match status" value="1"/>
</dbReference>
<dbReference type="GO" id="GO:0005829">
    <property type="term" value="C:cytosol"/>
    <property type="evidence" value="ECO:0007669"/>
    <property type="project" value="TreeGrafter"/>
</dbReference>
<dbReference type="InterPro" id="IPR016084">
    <property type="entry name" value="Haem_Oase-like_multi-hlx"/>
</dbReference>
<dbReference type="SUPFAM" id="SSF48613">
    <property type="entry name" value="Heme oxygenase-like"/>
    <property type="match status" value="1"/>
</dbReference>
<evidence type="ECO:0000259" key="2">
    <source>
        <dbReference type="Pfam" id="PF03070"/>
    </source>
</evidence>
<reference evidence="3 4" key="1">
    <citation type="submission" date="2013-11" db="EMBL/GenBank/DDBJ databases">
        <title>Genomic analysis of Pelistega sp. HM-7.</title>
        <authorList>
            <person name="Kumbhare S.V."/>
            <person name="Shetty S.A."/>
            <person name="Sharma O."/>
            <person name="Dhotre D.P."/>
        </authorList>
    </citation>
    <scope>NUCLEOTIDE SEQUENCE [LARGE SCALE GENOMIC DNA]</scope>
    <source>
        <strain evidence="3 4">HM-7</strain>
    </source>
</reference>
<dbReference type="InterPro" id="IPR050967">
    <property type="entry name" value="Thiamine_Salvage_TenA"/>
</dbReference>
<proteinExistence type="inferred from homology"/>
<organism evidence="3 4">
    <name type="scientific">Pelistega indica</name>
    <dbReference type="NCBI Taxonomy" id="1414851"/>
    <lineage>
        <taxon>Bacteria</taxon>
        <taxon>Pseudomonadati</taxon>
        <taxon>Pseudomonadota</taxon>
        <taxon>Betaproteobacteria</taxon>
        <taxon>Burkholderiales</taxon>
        <taxon>Alcaligenaceae</taxon>
        <taxon>Pelistega</taxon>
    </lineage>
</organism>